<gene>
    <name evidence="1" type="ORF">KMW28_23390</name>
</gene>
<accession>A0AAX1ND05</accession>
<evidence type="ECO:0000313" key="2">
    <source>
        <dbReference type="Proteomes" id="UP000678679"/>
    </source>
</evidence>
<protein>
    <submittedName>
        <fullName evidence="1">Uncharacterized protein</fullName>
    </submittedName>
</protein>
<organism evidence="1 2">
    <name type="scientific">Flammeovirga yaeyamensis</name>
    <dbReference type="NCBI Taxonomy" id="367791"/>
    <lineage>
        <taxon>Bacteria</taxon>
        <taxon>Pseudomonadati</taxon>
        <taxon>Bacteroidota</taxon>
        <taxon>Cytophagia</taxon>
        <taxon>Cytophagales</taxon>
        <taxon>Flammeovirgaceae</taxon>
        <taxon>Flammeovirga</taxon>
    </lineage>
</organism>
<dbReference type="KEGG" id="fya:KMW28_23390"/>
<evidence type="ECO:0000313" key="1">
    <source>
        <dbReference type="EMBL" id="QWG05367.1"/>
    </source>
</evidence>
<dbReference type="EMBL" id="CP076133">
    <property type="protein sequence ID" value="QWG05367.1"/>
    <property type="molecule type" value="Genomic_DNA"/>
</dbReference>
<proteinExistence type="predicted"/>
<sequence>MLKSKLYNDILISSLKENDEFNDLFSKQIPFLNEGTTEHTGVGLFISFDSDKEIDQFRLTGKQLEIRFKDYSHSFDGLFIKNSELNILAGTTIHIENGIIECIEILNYLGDYPEHDFKVYELLKYDEVFKTDK</sequence>
<keyword evidence="2" id="KW-1185">Reference proteome</keyword>
<reference evidence="1 2" key="1">
    <citation type="submission" date="2021-05" db="EMBL/GenBank/DDBJ databases">
        <title>Comparative genomic studies on the polysaccharide-degrading batcterial strains of the Flammeovirga genus.</title>
        <authorList>
            <person name="Zewei F."/>
            <person name="Zheng Z."/>
            <person name="Yu L."/>
            <person name="Ruyue G."/>
            <person name="Yanhong M."/>
            <person name="Yuanyuan C."/>
            <person name="Jingyan G."/>
            <person name="Wenjun H."/>
        </authorList>
    </citation>
    <scope>NUCLEOTIDE SEQUENCE [LARGE SCALE GENOMIC DNA]</scope>
    <source>
        <strain evidence="1 2">NBRC:100898</strain>
    </source>
</reference>
<dbReference type="RefSeq" id="WP_169661977.1">
    <property type="nucleotide sequence ID" value="NZ_CP076133.1"/>
</dbReference>
<dbReference type="AlphaFoldDB" id="A0AAX1ND05"/>
<dbReference type="Proteomes" id="UP000678679">
    <property type="component" value="Chromosome 2"/>
</dbReference>
<name>A0AAX1ND05_9BACT</name>